<dbReference type="GO" id="GO:0003910">
    <property type="term" value="F:DNA ligase (ATP) activity"/>
    <property type="evidence" value="ECO:0007669"/>
    <property type="project" value="InterPro"/>
</dbReference>
<evidence type="ECO:0000256" key="1">
    <source>
        <dbReference type="ARBA" id="ARBA00022598"/>
    </source>
</evidence>
<evidence type="ECO:0000313" key="4">
    <source>
        <dbReference type="EMBL" id="EKD13435.1"/>
    </source>
</evidence>
<evidence type="ECO:0000313" key="5">
    <source>
        <dbReference type="Proteomes" id="UP000006753"/>
    </source>
</evidence>
<dbReference type="InterPro" id="IPR012308">
    <property type="entry name" value="DNA_ligase_ATP-dep_N"/>
</dbReference>
<dbReference type="GO" id="GO:0006310">
    <property type="term" value="P:DNA recombination"/>
    <property type="evidence" value="ECO:0007669"/>
    <property type="project" value="InterPro"/>
</dbReference>
<dbReference type="KEGG" id="mbe:MBM_08518"/>
<feature type="compositionally biased region" description="Low complexity" evidence="2">
    <location>
        <begin position="460"/>
        <end position="470"/>
    </location>
</feature>
<organism evidence="4 5">
    <name type="scientific">Marssonina brunnea f. sp. multigermtubi (strain MB_m1)</name>
    <name type="common">Marssonina leaf spot fungus</name>
    <dbReference type="NCBI Taxonomy" id="1072389"/>
    <lineage>
        <taxon>Eukaryota</taxon>
        <taxon>Fungi</taxon>
        <taxon>Dikarya</taxon>
        <taxon>Ascomycota</taxon>
        <taxon>Pezizomycotina</taxon>
        <taxon>Leotiomycetes</taxon>
        <taxon>Helotiales</taxon>
        <taxon>Drepanopezizaceae</taxon>
        <taxon>Drepanopeziza</taxon>
    </lineage>
</organism>
<dbReference type="InParanoid" id="K1W8C3"/>
<keyword evidence="5" id="KW-1185">Reference proteome</keyword>
<dbReference type="OMA" id="HACRILE"/>
<gene>
    <name evidence="4" type="ORF">MBM_08518</name>
</gene>
<dbReference type="GO" id="GO:0006281">
    <property type="term" value="P:DNA repair"/>
    <property type="evidence" value="ECO:0007669"/>
    <property type="project" value="InterPro"/>
</dbReference>
<feature type="compositionally biased region" description="Polar residues" evidence="2">
    <location>
        <begin position="406"/>
        <end position="415"/>
    </location>
</feature>
<dbReference type="Gene3D" id="1.10.3260.10">
    <property type="entry name" value="DNA ligase, ATP-dependent, N-terminal domain"/>
    <property type="match status" value="1"/>
</dbReference>
<protein>
    <submittedName>
        <fullName evidence="4">ATP dependent DNA ligase domain protein</fullName>
    </submittedName>
</protein>
<feature type="domain" description="DNA ligase ATP-dependent N-terminal" evidence="3">
    <location>
        <begin position="11"/>
        <end position="202"/>
    </location>
</feature>
<feature type="region of interest" description="Disordered" evidence="2">
    <location>
        <begin position="259"/>
        <end position="484"/>
    </location>
</feature>
<dbReference type="eggNOG" id="ENOG502T390">
    <property type="taxonomic scope" value="Eukaryota"/>
</dbReference>
<evidence type="ECO:0000256" key="2">
    <source>
        <dbReference type="SAM" id="MobiDB-lite"/>
    </source>
</evidence>
<dbReference type="InterPro" id="IPR036599">
    <property type="entry name" value="DNA_ligase_N_sf"/>
</dbReference>
<dbReference type="AlphaFoldDB" id="K1W8C3"/>
<sequence length="634" mass="70501">MSHKSHCNGIPFADFCMLLDKLEKIHDRTDTIALPKDRESRTYKALKKWFQTHKNRINTYHTADTSVLMLLKPEYQVDRDYGFAEDFEQHLTTIFKLSSQQCQYLKRWREEPDYGDLGSRLCQVLKAKDHDPLRSCEIQPSVRGTDQKLLRLAIFNDGSAETVKSLACQVEGIPSKISLLEDLYLDLLPTEAKWVTRMIQKSYGVTKIPDEFEFLGEKSSLPDCLRVRIIASSEERILTRKHDVRARIQLPISPQDPLLWDSKTHVGANSKKPTALLDGQRAPGRSTRASAEVENSRKRKRFSHELDLKKSAACLLPTPPTSSPSTPHERSPTIGTRHGPRFRIGLDSASSKLAPPVRIDTPLTPAKSSPLPYSSSSHSAAISGSSKPTAAAKTNAPPTPVRSSPLPASSPTRSGGENRRSPVAKLGYSSTESSQGINHQALPSRSALSQISSNRSPGGSQKSQSKSTTKAIEAGSPPKVITLHPARSPVTFSTGKCTLVSRIPKNRCRFANTLIILSPCISTFPYILEDLILPHGAHYITSLSQLSHPSVPRRSKSGRRLKKYILVEINRPAQTVDFCKRAERKLRALGWKCDKGLDERIPIFDWRVLEDFARLDKGEQLGHDPVGKHFQGAV</sequence>
<dbReference type="Pfam" id="PF04675">
    <property type="entry name" value="DNA_ligase_A_N"/>
    <property type="match status" value="1"/>
</dbReference>
<dbReference type="OrthoDB" id="2160351at2759"/>
<dbReference type="Proteomes" id="UP000006753">
    <property type="component" value="Unassembled WGS sequence"/>
</dbReference>
<accession>K1W8C3</accession>
<dbReference type="EMBL" id="JH921450">
    <property type="protein sequence ID" value="EKD13435.1"/>
    <property type="molecule type" value="Genomic_DNA"/>
</dbReference>
<reference evidence="4 5" key="1">
    <citation type="journal article" date="2012" name="BMC Genomics">
        <title>Sequencing the genome of Marssonina brunnea reveals fungus-poplar co-evolution.</title>
        <authorList>
            <person name="Zhu S."/>
            <person name="Cao Y.-Z."/>
            <person name="Jiang C."/>
            <person name="Tan B.-Y."/>
            <person name="Wang Z."/>
            <person name="Feng S."/>
            <person name="Zhang L."/>
            <person name="Su X.-H."/>
            <person name="Brejova B."/>
            <person name="Vinar T."/>
            <person name="Xu M."/>
            <person name="Wang M.-X."/>
            <person name="Zhang S.-G."/>
            <person name="Huang M.-R."/>
            <person name="Wu R."/>
            <person name="Zhou Y."/>
        </authorList>
    </citation>
    <scope>NUCLEOTIDE SEQUENCE [LARGE SCALE GENOMIC DNA]</scope>
    <source>
        <strain evidence="4 5">MB_m1</strain>
    </source>
</reference>
<dbReference type="STRING" id="1072389.K1W8C3"/>
<dbReference type="RefSeq" id="XP_007296407.1">
    <property type="nucleotide sequence ID" value="XM_007296345.1"/>
</dbReference>
<dbReference type="GeneID" id="18764453"/>
<dbReference type="GO" id="GO:0003677">
    <property type="term" value="F:DNA binding"/>
    <property type="evidence" value="ECO:0007669"/>
    <property type="project" value="InterPro"/>
</dbReference>
<proteinExistence type="predicted"/>
<dbReference type="HOGENOM" id="CLU_431531_0_0_1"/>
<keyword evidence="1 4" id="KW-0436">Ligase</keyword>
<feature type="compositionally biased region" description="Polar residues" evidence="2">
    <location>
        <begin position="428"/>
        <end position="459"/>
    </location>
</feature>
<name>K1W8C3_MARBU</name>
<feature type="compositionally biased region" description="Low complexity" evidence="2">
    <location>
        <begin position="365"/>
        <end position="396"/>
    </location>
</feature>
<evidence type="ECO:0000259" key="3">
    <source>
        <dbReference type="Pfam" id="PF04675"/>
    </source>
</evidence>